<feature type="compositionally biased region" description="Low complexity" evidence="1">
    <location>
        <begin position="11"/>
        <end position="30"/>
    </location>
</feature>
<protein>
    <submittedName>
        <fullName evidence="2">Uncharacterized protein</fullName>
    </submittedName>
</protein>
<proteinExistence type="predicted"/>
<feature type="compositionally biased region" description="Basic and acidic residues" evidence="1">
    <location>
        <begin position="120"/>
        <end position="141"/>
    </location>
</feature>
<name>A0A917UG95_9ACTN</name>
<organism evidence="2 3">
    <name type="scientific">Streptomyces fuscichromogenes</name>
    <dbReference type="NCBI Taxonomy" id="1324013"/>
    <lineage>
        <taxon>Bacteria</taxon>
        <taxon>Bacillati</taxon>
        <taxon>Actinomycetota</taxon>
        <taxon>Actinomycetes</taxon>
        <taxon>Kitasatosporales</taxon>
        <taxon>Streptomycetaceae</taxon>
        <taxon>Streptomyces</taxon>
    </lineage>
</organism>
<dbReference type="Proteomes" id="UP000653411">
    <property type="component" value="Unassembled WGS sequence"/>
</dbReference>
<feature type="compositionally biased region" description="Basic and acidic residues" evidence="1">
    <location>
        <begin position="31"/>
        <end position="47"/>
    </location>
</feature>
<sequence length="266" mass="27829">MIGAQSGPGAGARAAAVEAAGPGRAGAGQPDRADEGDQRDDHPEDRGTGLALAQRDEGEAEVGDDVRDDGPPALEFVRREVVDAERREPGEQQPHQRGRDDDGLDALAALLGPVDVAEVQDQRELVEHEPRADPEHDRGEASAEAVTGTGDRAEAADDDEDDPGDHVVDVQPARLHVPERALPGADQPGDDPGDHEGQDEGGQGQQQRKFARLDNVPLQPMSHVRTLSLAGSPADDRTGIRPAVGRGSVREAGGGRVVVRVGGGCF</sequence>
<reference evidence="2" key="2">
    <citation type="submission" date="2020-09" db="EMBL/GenBank/DDBJ databases">
        <authorList>
            <person name="Sun Q."/>
            <person name="Zhou Y."/>
        </authorList>
    </citation>
    <scope>NUCLEOTIDE SEQUENCE</scope>
    <source>
        <strain evidence="2">CGMCC 4.7110</strain>
    </source>
</reference>
<feature type="compositionally biased region" description="Gly residues" evidence="1">
    <location>
        <begin position="1"/>
        <end position="10"/>
    </location>
</feature>
<accession>A0A917UG95</accession>
<evidence type="ECO:0000313" key="2">
    <source>
        <dbReference type="EMBL" id="GGM87256.1"/>
    </source>
</evidence>
<dbReference type="AlphaFoldDB" id="A0A917UG95"/>
<evidence type="ECO:0000313" key="3">
    <source>
        <dbReference type="Proteomes" id="UP000653411"/>
    </source>
</evidence>
<dbReference type="EMBL" id="BMML01000001">
    <property type="protein sequence ID" value="GGM87256.1"/>
    <property type="molecule type" value="Genomic_DNA"/>
</dbReference>
<reference evidence="2" key="1">
    <citation type="journal article" date="2014" name="Int. J. Syst. Evol. Microbiol.">
        <title>Complete genome sequence of Corynebacterium casei LMG S-19264T (=DSM 44701T), isolated from a smear-ripened cheese.</title>
        <authorList>
            <consortium name="US DOE Joint Genome Institute (JGI-PGF)"/>
            <person name="Walter F."/>
            <person name="Albersmeier A."/>
            <person name="Kalinowski J."/>
            <person name="Ruckert C."/>
        </authorList>
    </citation>
    <scope>NUCLEOTIDE SEQUENCE</scope>
    <source>
        <strain evidence="2">CGMCC 4.7110</strain>
    </source>
</reference>
<feature type="region of interest" description="Disordered" evidence="1">
    <location>
        <begin position="1"/>
        <end position="247"/>
    </location>
</feature>
<comment type="caution">
    <text evidence="2">The sequence shown here is derived from an EMBL/GenBank/DDBJ whole genome shotgun (WGS) entry which is preliminary data.</text>
</comment>
<feature type="compositionally biased region" description="Basic and acidic residues" evidence="1">
    <location>
        <begin position="64"/>
        <end position="90"/>
    </location>
</feature>
<evidence type="ECO:0000256" key="1">
    <source>
        <dbReference type="SAM" id="MobiDB-lite"/>
    </source>
</evidence>
<gene>
    <name evidence="2" type="ORF">GCM10011578_002790</name>
</gene>
<keyword evidence="3" id="KW-1185">Reference proteome</keyword>